<dbReference type="PROSITE" id="PS50263">
    <property type="entry name" value="CN_HYDROLASE"/>
    <property type="match status" value="1"/>
</dbReference>
<comment type="caution">
    <text evidence="2">The sequence shown here is derived from an EMBL/GenBank/DDBJ whole genome shotgun (WGS) entry which is preliminary data.</text>
</comment>
<name>A0A2W1LR39_9BACL</name>
<sequence>MKILICQPKLEPKLRQLHHELIAHPGIDAVIVPEGYMNENVEEACQLAHEFKVAIIGGYRRMQERPKDRAIAIDREGRIVLDRIKYSDTAFANVDGWRVGHILCDELIQQGLRTEDQRSADLIVHPIGVGMFSEAQFDEWIDKARAIAAERGCYMIGVSHADGSYGDTGVSISIAYCFNRQGETVFIARGEAGSRVVELELGG</sequence>
<dbReference type="EMBL" id="QKRB01000034">
    <property type="protein sequence ID" value="PZD96984.1"/>
    <property type="molecule type" value="Genomic_DNA"/>
</dbReference>
<dbReference type="OrthoDB" id="1894469at2"/>
<dbReference type="AlphaFoldDB" id="A0A2W1LR39"/>
<keyword evidence="3" id="KW-1185">Reference proteome</keyword>
<dbReference type="RefSeq" id="WP_111145557.1">
    <property type="nucleotide sequence ID" value="NZ_QKRB01000034.1"/>
</dbReference>
<dbReference type="InterPro" id="IPR003010">
    <property type="entry name" value="C-N_Hydrolase"/>
</dbReference>
<evidence type="ECO:0000313" key="2">
    <source>
        <dbReference type="EMBL" id="PZD96984.1"/>
    </source>
</evidence>
<dbReference type="Proteomes" id="UP000249522">
    <property type="component" value="Unassembled WGS sequence"/>
</dbReference>
<dbReference type="Gene3D" id="3.60.110.10">
    <property type="entry name" value="Carbon-nitrogen hydrolase"/>
    <property type="match status" value="1"/>
</dbReference>
<organism evidence="2 3">
    <name type="scientific">Paenibacillus sambharensis</name>
    <dbReference type="NCBI Taxonomy" id="1803190"/>
    <lineage>
        <taxon>Bacteria</taxon>
        <taxon>Bacillati</taxon>
        <taxon>Bacillota</taxon>
        <taxon>Bacilli</taxon>
        <taxon>Bacillales</taxon>
        <taxon>Paenibacillaceae</taxon>
        <taxon>Paenibacillus</taxon>
    </lineage>
</organism>
<accession>A0A2W1LR39</accession>
<proteinExistence type="predicted"/>
<reference evidence="2 3" key="1">
    <citation type="submission" date="2018-06" db="EMBL/GenBank/DDBJ databases">
        <title>Paenibacillus imtechensis sp. nov.</title>
        <authorList>
            <person name="Pinnaka A.K."/>
            <person name="Singh H."/>
            <person name="Kaur M."/>
        </authorList>
    </citation>
    <scope>NUCLEOTIDE SEQUENCE [LARGE SCALE GENOMIC DNA]</scope>
    <source>
        <strain evidence="2 3">SMB1</strain>
    </source>
</reference>
<dbReference type="SUPFAM" id="SSF56317">
    <property type="entry name" value="Carbon-nitrogen hydrolase"/>
    <property type="match status" value="1"/>
</dbReference>
<evidence type="ECO:0000313" key="3">
    <source>
        <dbReference type="Proteomes" id="UP000249522"/>
    </source>
</evidence>
<evidence type="ECO:0000259" key="1">
    <source>
        <dbReference type="PROSITE" id="PS50263"/>
    </source>
</evidence>
<protein>
    <recommendedName>
        <fullName evidence="1">CN hydrolase domain-containing protein</fullName>
    </recommendedName>
</protein>
<gene>
    <name evidence="2" type="ORF">DNH61_04880</name>
</gene>
<dbReference type="InterPro" id="IPR036526">
    <property type="entry name" value="C-N_Hydrolase_sf"/>
</dbReference>
<feature type="domain" description="CN hydrolase" evidence="1">
    <location>
        <begin position="1"/>
        <end position="203"/>
    </location>
</feature>